<dbReference type="EMBL" id="MT143943">
    <property type="protein sequence ID" value="QJH93070.1"/>
    <property type="molecule type" value="Genomic_DNA"/>
</dbReference>
<reference evidence="1" key="1">
    <citation type="submission" date="2020-03" db="EMBL/GenBank/DDBJ databases">
        <title>The deep terrestrial virosphere.</title>
        <authorList>
            <person name="Holmfeldt K."/>
            <person name="Nilsson E."/>
            <person name="Simone D."/>
            <person name="Lopez-Fernandez M."/>
            <person name="Wu X."/>
            <person name="de Brujin I."/>
            <person name="Lundin D."/>
            <person name="Andersson A."/>
            <person name="Bertilsson S."/>
            <person name="Dopson M."/>
        </authorList>
    </citation>
    <scope>NUCLEOTIDE SEQUENCE</scope>
    <source>
        <strain evidence="1">MM171B02622</strain>
    </source>
</reference>
<organism evidence="1">
    <name type="scientific">viral metagenome</name>
    <dbReference type="NCBI Taxonomy" id="1070528"/>
    <lineage>
        <taxon>unclassified sequences</taxon>
        <taxon>metagenomes</taxon>
        <taxon>organismal metagenomes</taxon>
    </lineage>
</organism>
<protein>
    <submittedName>
        <fullName evidence="1">Uncharacterized protein</fullName>
    </submittedName>
</protein>
<evidence type="ECO:0000313" key="1">
    <source>
        <dbReference type="EMBL" id="QJH93070.1"/>
    </source>
</evidence>
<proteinExistence type="predicted"/>
<gene>
    <name evidence="1" type="ORF">MM171B02622_0009</name>
</gene>
<name>A0A6M3X5J4_9ZZZZ</name>
<sequence>MEDQVQETQAVQQLGTKLTVVERLVLLNILPKEGDFTTIKLLRKLRENLSFDEDEHEKLNFVQDGDQVRWNQNALTDKHIQIGEKQADLIHDALKKLNTEKKLTNEHFSLYEKFVENREE</sequence>
<dbReference type="AlphaFoldDB" id="A0A6M3X5J4"/>
<accession>A0A6M3X5J4</accession>